<keyword evidence="7 11" id="KW-0539">Nucleus</keyword>
<dbReference type="PANTHER" id="PTHR11630">
    <property type="entry name" value="DNA REPLICATION LICENSING FACTOR MCM FAMILY MEMBER"/>
    <property type="match status" value="1"/>
</dbReference>
<dbReference type="GO" id="GO:0006271">
    <property type="term" value="P:DNA strand elongation involved in DNA replication"/>
    <property type="evidence" value="ECO:0007669"/>
    <property type="project" value="TreeGrafter"/>
</dbReference>
<dbReference type="FunFam" id="2.40.50.140:FF:000048">
    <property type="entry name" value="DNA replication licensing factor MCM7"/>
    <property type="match status" value="1"/>
</dbReference>
<dbReference type="GO" id="GO:0003697">
    <property type="term" value="F:single-stranded DNA binding"/>
    <property type="evidence" value="ECO:0007669"/>
    <property type="project" value="TreeGrafter"/>
</dbReference>
<evidence type="ECO:0000256" key="2">
    <source>
        <dbReference type="ARBA" id="ARBA00022705"/>
    </source>
</evidence>
<evidence type="ECO:0000256" key="8">
    <source>
        <dbReference type="ARBA" id="ARBA00023306"/>
    </source>
</evidence>
<dbReference type="AlphaFoldDB" id="A0AAV5FJ88"/>
<dbReference type="GO" id="GO:0005634">
    <property type="term" value="C:nucleus"/>
    <property type="evidence" value="ECO:0007669"/>
    <property type="project" value="UniProtKB-SubCell"/>
</dbReference>
<evidence type="ECO:0000256" key="3">
    <source>
        <dbReference type="ARBA" id="ARBA00022741"/>
    </source>
</evidence>
<proteinExistence type="inferred from homology"/>
<comment type="caution">
    <text evidence="13">The sequence shown here is derived from an EMBL/GenBank/DDBJ whole genome shotgun (WGS) entry which is preliminary data.</text>
</comment>
<evidence type="ECO:0000256" key="4">
    <source>
        <dbReference type="ARBA" id="ARBA00022801"/>
    </source>
</evidence>
<protein>
    <recommendedName>
        <fullName evidence="11">DNA replication licensing factor MCM7</fullName>
        <ecNumber evidence="11">3.6.4.12</ecNumber>
    </recommendedName>
</protein>
<dbReference type="SUPFAM" id="SSF50249">
    <property type="entry name" value="Nucleic acid-binding proteins"/>
    <property type="match status" value="1"/>
</dbReference>
<dbReference type="Proteomes" id="UP001054889">
    <property type="component" value="Unassembled WGS sequence"/>
</dbReference>
<keyword evidence="5 11" id="KW-0347">Helicase</keyword>
<evidence type="ECO:0000313" key="13">
    <source>
        <dbReference type="EMBL" id="GJN34778.1"/>
    </source>
</evidence>
<dbReference type="GO" id="GO:0000727">
    <property type="term" value="P:double-strand break repair via break-induced replication"/>
    <property type="evidence" value="ECO:0007669"/>
    <property type="project" value="TreeGrafter"/>
</dbReference>
<evidence type="ECO:0000256" key="7">
    <source>
        <dbReference type="ARBA" id="ARBA00023242"/>
    </source>
</evidence>
<keyword evidence="4 11" id="KW-0378">Hydrolase</keyword>
<dbReference type="EC" id="3.6.4.12" evidence="11"/>
<dbReference type="InterPro" id="IPR031327">
    <property type="entry name" value="MCM"/>
</dbReference>
<dbReference type="PRINTS" id="PR01663">
    <property type="entry name" value="MCMPROTEIN7"/>
</dbReference>
<dbReference type="PRINTS" id="PR01657">
    <property type="entry name" value="MCMFAMILY"/>
</dbReference>
<dbReference type="EMBL" id="BQKI01000086">
    <property type="protein sequence ID" value="GJN34778.1"/>
    <property type="molecule type" value="Genomic_DNA"/>
</dbReference>
<evidence type="ECO:0000259" key="12">
    <source>
        <dbReference type="PROSITE" id="PS50051"/>
    </source>
</evidence>
<gene>
    <name evidence="13" type="primary">gb23474</name>
    <name evidence="11" type="synonym">MCM7</name>
    <name evidence="13" type="ORF">PR202_gb23474</name>
</gene>
<feature type="domain" description="MCM C-terminal AAA(+) ATPase" evidence="12">
    <location>
        <begin position="287"/>
        <end position="493"/>
    </location>
</feature>
<evidence type="ECO:0000256" key="1">
    <source>
        <dbReference type="ARBA" id="ARBA00004123"/>
    </source>
</evidence>
<dbReference type="GO" id="GO:0042555">
    <property type="term" value="C:MCM complex"/>
    <property type="evidence" value="ECO:0007669"/>
    <property type="project" value="InterPro"/>
</dbReference>
<evidence type="ECO:0000256" key="10">
    <source>
        <dbReference type="RuleBase" id="RU004070"/>
    </source>
</evidence>
<comment type="subcellular location">
    <subcellularLocation>
        <location evidence="1 11">Nucleus</location>
    </subcellularLocation>
</comment>
<dbReference type="InterPro" id="IPR027417">
    <property type="entry name" value="P-loop_NTPase"/>
</dbReference>
<evidence type="ECO:0000256" key="9">
    <source>
        <dbReference type="ARBA" id="ARBA00047995"/>
    </source>
</evidence>
<accession>A0AAV5FJ88</accession>
<keyword evidence="8 11" id="KW-0131">Cell cycle</keyword>
<keyword evidence="14" id="KW-1185">Reference proteome</keyword>
<dbReference type="Pfam" id="PF00493">
    <property type="entry name" value="MCM"/>
    <property type="match status" value="1"/>
</dbReference>
<name>A0AAV5FJ88_ELECO</name>
<evidence type="ECO:0000313" key="14">
    <source>
        <dbReference type="Proteomes" id="UP001054889"/>
    </source>
</evidence>
<keyword evidence="2 11" id="KW-0235">DNA replication</keyword>
<dbReference type="Pfam" id="PF17207">
    <property type="entry name" value="MCM_OB"/>
    <property type="match status" value="2"/>
</dbReference>
<comment type="similarity">
    <text evidence="10">Belongs to the MCM family.</text>
</comment>
<dbReference type="FunFam" id="3.30.1640.10:FF:000013">
    <property type="entry name" value="DNA replication licensing factor MCM7"/>
    <property type="match status" value="1"/>
</dbReference>
<dbReference type="Pfam" id="PF14551">
    <property type="entry name" value="MCM_N"/>
    <property type="match status" value="1"/>
</dbReference>
<reference evidence="13" key="1">
    <citation type="journal article" date="2018" name="DNA Res.">
        <title>Multiple hybrid de novo genome assembly of finger millet, an orphan allotetraploid crop.</title>
        <authorList>
            <person name="Hatakeyama M."/>
            <person name="Aluri S."/>
            <person name="Balachadran M.T."/>
            <person name="Sivarajan S.R."/>
            <person name="Patrignani A."/>
            <person name="Gruter S."/>
            <person name="Poveda L."/>
            <person name="Shimizu-Inatsugi R."/>
            <person name="Baeten J."/>
            <person name="Francoijs K.J."/>
            <person name="Nataraja K.N."/>
            <person name="Reddy Y.A.N."/>
            <person name="Phadnis S."/>
            <person name="Ravikumar R.L."/>
            <person name="Schlapbach R."/>
            <person name="Sreeman S.M."/>
            <person name="Shimizu K.K."/>
        </authorList>
    </citation>
    <scope>NUCLEOTIDE SEQUENCE</scope>
</reference>
<comment type="catalytic activity">
    <reaction evidence="9 11">
        <text>ATP + H2O = ADP + phosphate + H(+)</text>
        <dbReference type="Rhea" id="RHEA:13065"/>
        <dbReference type="ChEBI" id="CHEBI:15377"/>
        <dbReference type="ChEBI" id="CHEBI:15378"/>
        <dbReference type="ChEBI" id="CHEBI:30616"/>
        <dbReference type="ChEBI" id="CHEBI:43474"/>
        <dbReference type="ChEBI" id="CHEBI:456216"/>
        <dbReference type="EC" id="3.6.4.12"/>
    </reaction>
</comment>
<dbReference type="GO" id="GO:0017116">
    <property type="term" value="F:single-stranded DNA helicase activity"/>
    <property type="evidence" value="ECO:0007669"/>
    <property type="project" value="TreeGrafter"/>
</dbReference>
<dbReference type="InterPro" id="IPR008050">
    <property type="entry name" value="MCM7"/>
</dbReference>
<dbReference type="PROSITE" id="PS50051">
    <property type="entry name" value="MCM_2"/>
    <property type="match status" value="1"/>
</dbReference>
<dbReference type="Gene3D" id="3.30.1640.10">
    <property type="entry name" value="mini-chromosome maintenance (MCM) complex, chain A, domain 1"/>
    <property type="match status" value="1"/>
</dbReference>
<dbReference type="InterPro" id="IPR001208">
    <property type="entry name" value="MCM_dom"/>
</dbReference>
<keyword evidence="6 10" id="KW-0067">ATP-binding</keyword>
<dbReference type="SUPFAM" id="SSF52540">
    <property type="entry name" value="P-loop containing nucleoside triphosphate hydrolases"/>
    <property type="match status" value="1"/>
</dbReference>
<dbReference type="Gene3D" id="2.40.50.140">
    <property type="entry name" value="Nucleic acid-binding proteins"/>
    <property type="match status" value="1"/>
</dbReference>
<keyword evidence="3 10" id="KW-0547">Nucleotide-binding</keyword>
<dbReference type="Gene3D" id="3.40.50.300">
    <property type="entry name" value="P-loop containing nucleotide triphosphate hydrolases"/>
    <property type="match status" value="1"/>
</dbReference>
<sequence length="566" mass="63180">MKAPDYAGDRALAKDFLTNFAGPHGEPKYLNILQDVANRKIRAVQIELDDLFHYKDVDEEFLQRVTENTRRYIGIFANAIDELMPEPTEAYTVDEDRDILMTQRVDEGVDGGADGTDPLQRMPPEIKRFFEVYIKAFSKVTPLTIRQVKASNIGQLVKISGIVTRCSDVKPLMQVAVYTCEECGFEIYQVKLQELAEHVPKGHIPRSLTVHLRGELTRKVAPGDVVEMSGIFLPMPYYGFRAMRAGLVADTYLEAMSITHFKKKYEEYELKGDEQEQIDRLAEDGDIYNKLSKSLAPEIFGHEDVKKALLLLLVGAPHRKLADGMKIRGDLHICLMGDPGVAKSQLLKHIINVAPRGVYTTGRGSSGVGLTAAVQKDPVTSEFVLEGGALVLADMGICAIDEFDKMEESDRTAIHEVMEQQTVSIAKAGITTSLNARTAILAAANPAWGRYDMRRTPAENINLPPALLSRFDVLWLILDRADMESDLEMARHVVHVHQNLESPALGFTPLEPSVLRQALARLRFSETVAQSDVDEALRLMQMSKYSLYSDDRQRSGLDAISDIYPS</sequence>
<evidence type="ECO:0000256" key="5">
    <source>
        <dbReference type="ARBA" id="ARBA00022806"/>
    </source>
</evidence>
<dbReference type="PROSITE" id="PS00847">
    <property type="entry name" value="MCM_1"/>
    <property type="match status" value="1"/>
</dbReference>
<dbReference type="SMART" id="SM00350">
    <property type="entry name" value="MCM"/>
    <property type="match status" value="1"/>
</dbReference>
<dbReference type="GO" id="GO:0006270">
    <property type="term" value="P:DNA replication initiation"/>
    <property type="evidence" value="ECO:0007669"/>
    <property type="project" value="InterPro"/>
</dbReference>
<dbReference type="PANTHER" id="PTHR11630:SF26">
    <property type="entry name" value="DNA REPLICATION LICENSING FACTOR MCM7"/>
    <property type="match status" value="1"/>
</dbReference>
<reference evidence="13" key="2">
    <citation type="submission" date="2021-12" db="EMBL/GenBank/DDBJ databases">
        <title>Resequencing data analysis of finger millet.</title>
        <authorList>
            <person name="Hatakeyama M."/>
            <person name="Aluri S."/>
            <person name="Balachadran M.T."/>
            <person name="Sivarajan S.R."/>
            <person name="Poveda L."/>
            <person name="Shimizu-Inatsugi R."/>
            <person name="Schlapbach R."/>
            <person name="Sreeman S.M."/>
            <person name="Shimizu K.K."/>
        </authorList>
    </citation>
    <scope>NUCLEOTIDE SEQUENCE</scope>
</reference>
<dbReference type="InterPro" id="IPR027925">
    <property type="entry name" value="MCM_N"/>
</dbReference>
<dbReference type="InterPro" id="IPR018525">
    <property type="entry name" value="MCM_CS"/>
</dbReference>
<evidence type="ECO:0000256" key="11">
    <source>
        <dbReference type="RuleBase" id="RU365012"/>
    </source>
</evidence>
<organism evidence="13 14">
    <name type="scientific">Eleusine coracana subsp. coracana</name>
    <dbReference type="NCBI Taxonomy" id="191504"/>
    <lineage>
        <taxon>Eukaryota</taxon>
        <taxon>Viridiplantae</taxon>
        <taxon>Streptophyta</taxon>
        <taxon>Embryophyta</taxon>
        <taxon>Tracheophyta</taxon>
        <taxon>Spermatophyta</taxon>
        <taxon>Magnoliopsida</taxon>
        <taxon>Liliopsida</taxon>
        <taxon>Poales</taxon>
        <taxon>Poaceae</taxon>
        <taxon>PACMAD clade</taxon>
        <taxon>Chloridoideae</taxon>
        <taxon>Cynodonteae</taxon>
        <taxon>Eleusininae</taxon>
        <taxon>Eleusine</taxon>
    </lineage>
</organism>
<evidence type="ECO:0000256" key="6">
    <source>
        <dbReference type="ARBA" id="ARBA00022840"/>
    </source>
</evidence>
<dbReference type="GO" id="GO:0016787">
    <property type="term" value="F:hydrolase activity"/>
    <property type="evidence" value="ECO:0007669"/>
    <property type="project" value="UniProtKB-KW"/>
</dbReference>
<dbReference type="InterPro" id="IPR033762">
    <property type="entry name" value="MCM_OB"/>
</dbReference>
<dbReference type="InterPro" id="IPR012340">
    <property type="entry name" value="NA-bd_OB-fold"/>
</dbReference>
<keyword evidence="10" id="KW-0238">DNA-binding</keyword>
<comment type="function">
    <text evidence="11">Acts as component of the MCM2-7 complex (MCM complex) which is the replicative helicase essential for 'once per cell cycle' DNA replication initiation and elongation in eukaryotic cells. The active ATPase sites in the MCM2-7 ring are formed through the interaction surfaces of two neighboring subunits such that a critical structure of a conserved arginine finger motif is provided in trans relative to the ATP-binding site of the Walker A box of the adjacent subunit. The six ATPase active sites, however, are likely to contribute differentially to the complex helicase activity.</text>
</comment>
<dbReference type="GO" id="GO:0005524">
    <property type="term" value="F:ATP binding"/>
    <property type="evidence" value="ECO:0007669"/>
    <property type="project" value="UniProtKB-KW"/>
</dbReference>